<keyword evidence="7" id="KW-0812">Transmembrane</keyword>
<evidence type="ECO:0000256" key="1">
    <source>
        <dbReference type="ARBA" id="ARBA00022448"/>
    </source>
</evidence>
<protein>
    <submittedName>
        <fullName evidence="9">Cytochrome c5 family protein</fullName>
    </submittedName>
</protein>
<dbReference type="AlphaFoldDB" id="A0A8I1MZZ7"/>
<feature type="transmembrane region" description="Helical" evidence="7">
    <location>
        <begin position="30"/>
        <end position="52"/>
    </location>
</feature>
<dbReference type="PANTHER" id="PTHR40942:SF4">
    <property type="entry name" value="CYTOCHROME C5"/>
    <property type="match status" value="1"/>
</dbReference>
<evidence type="ECO:0000256" key="5">
    <source>
        <dbReference type="ARBA" id="ARBA00023004"/>
    </source>
</evidence>
<dbReference type="Gene3D" id="1.10.760.10">
    <property type="entry name" value="Cytochrome c-like domain"/>
    <property type="match status" value="1"/>
</dbReference>
<dbReference type="SUPFAM" id="SSF46626">
    <property type="entry name" value="Cytochrome c"/>
    <property type="match status" value="1"/>
</dbReference>
<keyword evidence="5 6" id="KW-0408">Iron</keyword>
<evidence type="ECO:0000313" key="9">
    <source>
        <dbReference type="EMBL" id="MBN8745399.1"/>
    </source>
</evidence>
<dbReference type="InterPro" id="IPR036909">
    <property type="entry name" value="Cyt_c-like_dom_sf"/>
</dbReference>
<feature type="domain" description="Cytochrome c" evidence="8">
    <location>
        <begin position="126"/>
        <end position="209"/>
    </location>
</feature>
<evidence type="ECO:0000256" key="6">
    <source>
        <dbReference type="PROSITE-ProRule" id="PRU00433"/>
    </source>
</evidence>
<keyword evidence="1" id="KW-0813">Transport</keyword>
<evidence type="ECO:0000256" key="7">
    <source>
        <dbReference type="SAM" id="Phobius"/>
    </source>
</evidence>
<evidence type="ECO:0000256" key="3">
    <source>
        <dbReference type="ARBA" id="ARBA00022723"/>
    </source>
</evidence>
<dbReference type="PROSITE" id="PS51007">
    <property type="entry name" value="CYTC"/>
    <property type="match status" value="1"/>
</dbReference>
<keyword evidence="3 6" id="KW-0479">Metal-binding</keyword>
<keyword evidence="2 6" id="KW-0349">Heme</keyword>
<evidence type="ECO:0000256" key="2">
    <source>
        <dbReference type="ARBA" id="ARBA00022617"/>
    </source>
</evidence>
<evidence type="ECO:0000256" key="4">
    <source>
        <dbReference type="ARBA" id="ARBA00022982"/>
    </source>
</evidence>
<dbReference type="RefSeq" id="WP_276732154.1">
    <property type="nucleotide sequence ID" value="NZ_JAFKMR010000029.1"/>
</dbReference>
<dbReference type="InterPro" id="IPR002323">
    <property type="entry name" value="Cyt_CIE"/>
</dbReference>
<keyword evidence="7" id="KW-0472">Membrane</keyword>
<name>A0A8I1MZZ7_THIA3</name>
<keyword evidence="4" id="KW-0249">Electron transport</keyword>
<dbReference type="EMBL" id="JAFKMR010000029">
    <property type="protein sequence ID" value="MBN8745399.1"/>
    <property type="molecule type" value="Genomic_DNA"/>
</dbReference>
<dbReference type="Proteomes" id="UP000664800">
    <property type="component" value="Unassembled WGS sequence"/>
</dbReference>
<reference evidence="9" key="1">
    <citation type="submission" date="2021-02" db="EMBL/GenBank/DDBJ databases">
        <title>Thiocyanate and organic carbon inputs drive convergent selection for specific autotrophic Afipia and Thiobacillus strains within complex microbiomes.</title>
        <authorList>
            <person name="Huddy R.J."/>
            <person name="Sachdeva R."/>
            <person name="Kadzinga F."/>
            <person name="Kantor R.S."/>
            <person name="Harrison S.T.L."/>
            <person name="Banfield J.F."/>
        </authorList>
    </citation>
    <scope>NUCLEOTIDE SEQUENCE</scope>
    <source>
        <strain evidence="9">SCN18_13_7_16_R3_B_64_19</strain>
    </source>
</reference>
<accession>A0A8I1MZZ7</accession>
<dbReference type="GO" id="GO:0009055">
    <property type="term" value="F:electron transfer activity"/>
    <property type="evidence" value="ECO:0007669"/>
    <property type="project" value="InterPro"/>
</dbReference>
<evidence type="ECO:0000313" key="10">
    <source>
        <dbReference type="Proteomes" id="UP000664800"/>
    </source>
</evidence>
<sequence>MSAPHSNSHFASSSSDDVSDLPFAPTLRKILMVMGVGFIVPIVLLLLIAFYIGSSSQPPAGSEALATAEVDARVAPVGSAAVAASSQAAAQQNAASMTTAAAAPAASSAATTPAGSSSGAAVPVAATKVDGKGLYESTCIACHGAGVAGAPKVGDKAAWAPIIAQGDAVLYDRAIHGYTGKLGVMPPKGGSSASDDDVKAAVDYMVAQSK</sequence>
<evidence type="ECO:0000259" key="8">
    <source>
        <dbReference type="PROSITE" id="PS51007"/>
    </source>
</evidence>
<dbReference type="GO" id="GO:0020037">
    <property type="term" value="F:heme binding"/>
    <property type="evidence" value="ECO:0007669"/>
    <property type="project" value="InterPro"/>
</dbReference>
<dbReference type="Pfam" id="PF13442">
    <property type="entry name" value="Cytochrome_CBB3"/>
    <property type="match status" value="1"/>
</dbReference>
<dbReference type="PANTHER" id="PTHR40942">
    <property type="match status" value="1"/>
</dbReference>
<comment type="caution">
    <text evidence="9">The sequence shown here is derived from an EMBL/GenBank/DDBJ whole genome shotgun (WGS) entry which is preliminary data.</text>
</comment>
<dbReference type="GO" id="GO:0005506">
    <property type="term" value="F:iron ion binding"/>
    <property type="evidence" value="ECO:0007669"/>
    <property type="project" value="InterPro"/>
</dbReference>
<keyword evidence="7" id="KW-1133">Transmembrane helix</keyword>
<dbReference type="InterPro" id="IPR009056">
    <property type="entry name" value="Cyt_c-like_dom"/>
</dbReference>
<gene>
    <name evidence="9" type="ORF">J0I24_14020</name>
</gene>
<proteinExistence type="predicted"/>
<organism evidence="9 10">
    <name type="scientific">Thiomonas arsenitoxydans (strain DSM 22701 / CIP 110005 / 3As)</name>
    <dbReference type="NCBI Taxonomy" id="426114"/>
    <lineage>
        <taxon>Bacteria</taxon>
        <taxon>Pseudomonadati</taxon>
        <taxon>Pseudomonadota</taxon>
        <taxon>Betaproteobacteria</taxon>
        <taxon>Burkholderiales</taxon>
        <taxon>Thiomonas</taxon>
    </lineage>
</organism>
<dbReference type="PRINTS" id="PR00607">
    <property type="entry name" value="CYTCHROMECIE"/>
</dbReference>